<dbReference type="AlphaFoldDB" id="A0A5A7MKJ8"/>
<gene>
    <name evidence="3" type="ORF">CTTA_4446</name>
</gene>
<evidence type="ECO:0000313" key="3">
    <source>
        <dbReference type="EMBL" id="GEQ77441.1"/>
    </source>
</evidence>
<reference evidence="3 4" key="1">
    <citation type="journal article" date="2019" name="Microbiol. Resour. Announc.">
        <title>Draft Genome Sequence of Comamonas testosteroni TA441, a Bacterium That Has a Cryptic Phenol Degradation Gene Cluster.</title>
        <authorList>
            <person name="Arai H."/>
            <person name="Ishii M."/>
        </authorList>
    </citation>
    <scope>NUCLEOTIDE SEQUENCE [LARGE SCALE GENOMIC DNA]</scope>
    <source>
        <strain evidence="3 4">TA441</strain>
    </source>
</reference>
<proteinExistence type="predicted"/>
<comment type="caution">
    <text evidence="3">The sequence shown here is derived from an EMBL/GenBank/DDBJ whole genome shotgun (WGS) entry which is preliminary data.</text>
</comment>
<organism evidence="3 4">
    <name type="scientific">Comamonas testosteroni</name>
    <name type="common">Pseudomonas testosteroni</name>
    <dbReference type="NCBI Taxonomy" id="285"/>
    <lineage>
        <taxon>Bacteria</taxon>
        <taxon>Pseudomonadati</taxon>
        <taxon>Pseudomonadota</taxon>
        <taxon>Betaproteobacteria</taxon>
        <taxon>Burkholderiales</taxon>
        <taxon>Comamonadaceae</taxon>
        <taxon>Comamonas</taxon>
    </lineage>
</organism>
<sequence length="136" mass="14757">MNLQEFGGRLAATRTSLQLTQDEMADRLGVSKRSYCAYEAGDTSPNAKILAALAECDVDLAYLLTGRKSQHSVAQEPLNTELLVQVIDGLEKLLTQTHRKLTPAAKAQQIVAIYSAFAADQTNDPKTIDQLISHAA</sequence>
<dbReference type="PANTHER" id="PTHR46558">
    <property type="entry name" value="TRACRIPTIONAL REGULATORY PROTEIN-RELATED-RELATED"/>
    <property type="match status" value="1"/>
</dbReference>
<dbReference type="PANTHER" id="PTHR46558:SF14">
    <property type="entry name" value="HTH-TYPE TRANSCRIPTIONAL REGULATOR ANSR"/>
    <property type="match status" value="1"/>
</dbReference>
<dbReference type="RefSeq" id="WP_149356856.1">
    <property type="nucleotide sequence ID" value="NZ_BKBW01000013.1"/>
</dbReference>
<dbReference type="EMBL" id="BKBW01000013">
    <property type="protein sequence ID" value="GEQ77441.1"/>
    <property type="molecule type" value="Genomic_DNA"/>
</dbReference>
<dbReference type="Gene3D" id="1.10.260.40">
    <property type="entry name" value="lambda repressor-like DNA-binding domains"/>
    <property type="match status" value="1"/>
</dbReference>
<dbReference type="InterPro" id="IPR001387">
    <property type="entry name" value="Cro/C1-type_HTH"/>
</dbReference>
<dbReference type="Pfam" id="PF01381">
    <property type="entry name" value="HTH_3"/>
    <property type="match status" value="1"/>
</dbReference>
<dbReference type="GO" id="GO:0003677">
    <property type="term" value="F:DNA binding"/>
    <property type="evidence" value="ECO:0007669"/>
    <property type="project" value="UniProtKB-KW"/>
</dbReference>
<dbReference type="InterPro" id="IPR010982">
    <property type="entry name" value="Lambda_DNA-bd_dom_sf"/>
</dbReference>
<evidence type="ECO:0000259" key="2">
    <source>
        <dbReference type="PROSITE" id="PS50943"/>
    </source>
</evidence>
<dbReference type="SUPFAM" id="SSF47413">
    <property type="entry name" value="lambda repressor-like DNA-binding domains"/>
    <property type="match status" value="1"/>
</dbReference>
<protein>
    <recommendedName>
        <fullName evidence="2">HTH cro/C1-type domain-containing protein</fullName>
    </recommendedName>
</protein>
<dbReference type="PROSITE" id="PS50943">
    <property type="entry name" value="HTH_CROC1"/>
    <property type="match status" value="1"/>
</dbReference>
<accession>A0A5A7MKJ8</accession>
<evidence type="ECO:0000313" key="4">
    <source>
        <dbReference type="Proteomes" id="UP000323105"/>
    </source>
</evidence>
<keyword evidence="1" id="KW-0238">DNA-binding</keyword>
<dbReference type="Proteomes" id="UP000323105">
    <property type="component" value="Unassembled WGS sequence"/>
</dbReference>
<name>A0A5A7MKJ8_COMTE</name>
<dbReference type="SMART" id="SM00530">
    <property type="entry name" value="HTH_XRE"/>
    <property type="match status" value="1"/>
</dbReference>
<evidence type="ECO:0000256" key="1">
    <source>
        <dbReference type="ARBA" id="ARBA00023125"/>
    </source>
</evidence>
<feature type="domain" description="HTH cro/C1-type" evidence="2">
    <location>
        <begin position="10"/>
        <end position="63"/>
    </location>
</feature>
<dbReference type="CDD" id="cd00093">
    <property type="entry name" value="HTH_XRE"/>
    <property type="match status" value="1"/>
</dbReference>